<protein>
    <recommendedName>
        <fullName evidence="2">VOC domain-containing protein</fullName>
    </recommendedName>
</protein>
<evidence type="ECO:0000259" key="2">
    <source>
        <dbReference type="PROSITE" id="PS51819"/>
    </source>
</evidence>
<keyword evidence="4" id="KW-1185">Reference proteome</keyword>
<dbReference type="InterPro" id="IPR029068">
    <property type="entry name" value="Glyas_Bleomycin-R_OHBP_Dase"/>
</dbReference>
<feature type="domain" description="VOC" evidence="2">
    <location>
        <begin position="4"/>
        <end position="122"/>
    </location>
</feature>
<sequence>MIHELNHLGVVVRDIRASLDFYAALDARVVFHETVVGTPVQIAYVQLAGGLVEFIHDPEALTPLPFGPDHLAFLSDDLDADYARLLAAGCLDATPPKPAGTGFGRLAFVLMPDGARIELLQRDLDLRIPETPGAVAESLDHFAYAASDPDAAGRLFADTFGMQPAGEGRFRFGRDALQLTTPAGTGPRFPHLALRVADVDAAVATLAERGLAPERTHDGARVTDPDGLAIVLR</sequence>
<dbReference type="InterPro" id="IPR037523">
    <property type="entry name" value="VOC_core"/>
</dbReference>
<name>A0ABP5NKB0_9MICC</name>
<accession>A0ABP5NKB0</accession>
<dbReference type="Proteomes" id="UP001500432">
    <property type="component" value="Unassembled WGS sequence"/>
</dbReference>
<dbReference type="SUPFAM" id="SSF54593">
    <property type="entry name" value="Glyoxalase/Bleomycin resistance protein/Dihydroxybiphenyl dioxygenase"/>
    <property type="match status" value="2"/>
</dbReference>
<evidence type="ECO:0000256" key="1">
    <source>
        <dbReference type="ARBA" id="ARBA00022723"/>
    </source>
</evidence>
<comment type="caution">
    <text evidence="3">The sequence shown here is derived from an EMBL/GenBank/DDBJ whole genome shotgun (WGS) entry which is preliminary data.</text>
</comment>
<dbReference type="InterPro" id="IPR004360">
    <property type="entry name" value="Glyas_Fos-R_dOase_dom"/>
</dbReference>
<dbReference type="InterPro" id="IPR051785">
    <property type="entry name" value="MMCE/EMCE_epimerase"/>
</dbReference>
<keyword evidence="1" id="KW-0479">Metal-binding</keyword>
<dbReference type="CDD" id="cd06587">
    <property type="entry name" value="VOC"/>
    <property type="match status" value="1"/>
</dbReference>
<evidence type="ECO:0000313" key="3">
    <source>
        <dbReference type="EMBL" id="GAA2200025.1"/>
    </source>
</evidence>
<dbReference type="Gene3D" id="3.10.180.10">
    <property type="entry name" value="2,3-Dihydroxybiphenyl 1,2-Dioxygenase, domain 1"/>
    <property type="match status" value="2"/>
</dbReference>
<proteinExistence type="predicted"/>
<reference evidence="4" key="1">
    <citation type="journal article" date="2019" name="Int. J. Syst. Evol. Microbiol.">
        <title>The Global Catalogue of Microorganisms (GCM) 10K type strain sequencing project: providing services to taxonomists for standard genome sequencing and annotation.</title>
        <authorList>
            <consortium name="The Broad Institute Genomics Platform"/>
            <consortium name="The Broad Institute Genome Sequencing Center for Infectious Disease"/>
            <person name="Wu L."/>
            <person name="Ma J."/>
        </authorList>
    </citation>
    <scope>NUCLEOTIDE SEQUENCE [LARGE SCALE GENOMIC DNA]</scope>
    <source>
        <strain evidence="4">JCM 16034</strain>
    </source>
</reference>
<dbReference type="RefSeq" id="WP_344299443.1">
    <property type="nucleotide sequence ID" value="NZ_BAAAQW010000005.1"/>
</dbReference>
<feature type="domain" description="VOC" evidence="2">
    <location>
        <begin position="138"/>
        <end position="233"/>
    </location>
</feature>
<evidence type="ECO:0000313" key="4">
    <source>
        <dbReference type="Proteomes" id="UP001500432"/>
    </source>
</evidence>
<organism evidence="3 4">
    <name type="scientific">Sinomonas flava</name>
    <dbReference type="NCBI Taxonomy" id="496857"/>
    <lineage>
        <taxon>Bacteria</taxon>
        <taxon>Bacillati</taxon>
        <taxon>Actinomycetota</taxon>
        <taxon>Actinomycetes</taxon>
        <taxon>Micrococcales</taxon>
        <taxon>Micrococcaceae</taxon>
        <taxon>Sinomonas</taxon>
    </lineage>
</organism>
<gene>
    <name evidence="3" type="ORF">GCM10009849_18800</name>
</gene>
<dbReference type="PROSITE" id="PS51819">
    <property type="entry name" value="VOC"/>
    <property type="match status" value="2"/>
</dbReference>
<dbReference type="PANTHER" id="PTHR43048:SF3">
    <property type="entry name" value="METHYLMALONYL-COA EPIMERASE, MITOCHONDRIAL"/>
    <property type="match status" value="1"/>
</dbReference>
<dbReference type="PANTHER" id="PTHR43048">
    <property type="entry name" value="METHYLMALONYL-COA EPIMERASE"/>
    <property type="match status" value="1"/>
</dbReference>
<dbReference type="Pfam" id="PF00903">
    <property type="entry name" value="Glyoxalase"/>
    <property type="match status" value="2"/>
</dbReference>
<dbReference type="EMBL" id="BAAAQW010000005">
    <property type="protein sequence ID" value="GAA2200025.1"/>
    <property type="molecule type" value="Genomic_DNA"/>
</dbReference>